<dbReference type="PROSITE" id="PS51168">
    <property type="entry name" value="CHORISMATE_MUT_2"/>
    <property type="match status" value="1"/>
</dbReference>
<dbReference type="Gene3D" id="1.20.59.10">
    <property type="entry name" value="Chorismate mutase"/>
    <property type="match status" value="1"/>
</dbReference>
<dbReference type="AlphaFoldDB" id="A0A6C0GS69"/>
<dbReference type="Proteomes" id="UP000480178">
    <property type="component" value="Chromosome"/>
</dbReference>
<dbReference type="InterPro" id="IPR036263">
    <property type="entry name" value="Chorismate_II_sf"/>
</dbReference>
<name>A0A6C0GS69_9BACT</name>
<evidence type="ECO:0000256" key="2">
    <source>
        <dbReference type="ARBA" id="ARBA00022679"/>
    </source>
</evidence>
<dbReference type="InterPro" id="IPR036979">
    <property type="entry name" value="CM_dom_sf"/>
</dbReference>
<dbReference type="InterPro" id="IPR013785">
    <property type="entry name" value="Aldolase_TIM"/>
</dbReference>
<dbReference type="SUPFAM" id="SSF48600">
    <property type="entry name" value="Chorismate mutase II"/>
    <property type="match status" value="1"/>
</dbReference>
<evidence type="ECO:0000313" key="4">
    <source>
        <dbReference type="EMBL" id="QHT70928.1"/>
    </source>
</evidence>
<dbReference type="SMART" id="SM00830">
    <property type="entry name" value="CM_2"/>
    <property type="match status" value="1"/>
</dbReference>
<dbReference type="Gene3D" id="3.20.20.70">
    <property type="entry name" value="Aldolase class I"/>
    <property type="match status" value="1"/>
</dbReference>
<accession>A0A6C0GS69</accession>
<dbReference type="InterPro" id="IPR002701">
    <property type="entry name" value="CM_II_prokaryot"/>
</dbReference>
<dbReference type="EC" id="5.4.99.5" evidence="1"/>
<protein>
    <recommendedName>
        <fullName evidence="1">chorismate mutase</fullName>
        <ecNumber evidence="1">5.4.99.5</ecNumber>
    </recommendedName>
</protein>
<dbReference type="GO" id="GO:0016740">
    <property type="term" value="F:transferase activity"/>
    <property type="evidence" value="ECO:0007669"/>
    <property type="project" value="UniProtKB-KW"/>
</dbReference>
<evidence type="ECO:0000313" key="5">
    <source>
        <dbReference type="Proteomes" id="UP000480178"/>
    </source>
</evidence>
<reference evidence="4 5" key="1">
    <citation type="submission" date="2020-01" db="EMBL/GenBank/DDBJ databases">
        <authorList>
            <person name="Kim M.K."/>
        </authorList>
    </citation>
    <scope>NUCLEOTIDE SEQUENCE [LARGE SCALE GENOMIC DNA]</scope>
    <source>
        <strain evidence="4 5">172606-1</strain>
    </source>
</reference>
<dbReference type="PANTHER" id="PTHR43018">
    <property type="entry name" value="PHOSPHO-2-DEHYDRO-3-DEOXYHEPTONATE ALDOLASE"/>
    <property type="match status" value="1"/>
</dbReference>
<feature type="domain" description="Chorismate mutase" evidence="3">
    <location>
        <begin position="268"/>
        <end position="359"/>
    </location>
</feature>
<dbReference type="Pfam" id="PF01817">
    <property type="entry name" value="CM_2"/>
    <property type="match status" value="1"/>
</dbReference>
<sequence length="365" mass="41412">MSANLTFKPLSSWIKYDQKPLVIAGPCSAETEEQLLNTARALKKLNVDALRAGIWKPRTRPNSFEGNGVVALPWIQTVKKEVGLPFAVEIATPQHIEEALKYGVDILWIGARSTVNPFNVQEIADALRGVKVPVLIKNPINPELALWIGAIERIYNAGVENIAAIHRGFSTFQKGKYRNDPFWQIPIELKTIFPDLPIICDPSHIGGKRDLIFDLSQKALDLNYDGLMIETHLDPDNAWSDAAQQVTPDRLAEILSDLKIRQASSNDAFFVNKLEEIRSQIDRVDRELIEVLAARMSLVEKLGEYKKENNVAIFQVERWNEVFKSRPEWAAKMNVHEDFVADLFKLIHLESIRKQTEVSERTIVK</sequence>
<dbReference type="Pfam" id="PF00793">
    <property type="entry name" value="DAHP_synth_1"/>
    <property type="match status" value="1"/>
</dbReference>
<dbReference type="SUPFAM" id="SSF51569">
    <property type="entry name" value="Aldolase"/>
    <property type="match status" value="1"/>
</dbReference>
<dbReference type="KEGG" id="rhoz:GXP67_31915"/>
<keyword evidence="2" id="KW-0808">Transferase</keyword>
<dbReference type="EMBL" id="CP048222">
    <property type="protein sequence ID" value="QHT70928.1"/>
    <property type="molecule type" value="Genomic_DNA"/>
</dbReference>
<keyword evidence="5" id="KW-1185">Reference proteome</keyword>
<dbReference type="GO" id="GO:0004106">
    <property type="term" value="F:chorismate mutase activity"/>
    <property type="evidence" value="ECO:0007669"/>
    <property type="project" value="UniProtKB-EC"/>
</dbReference>
<dbReference type="GO" id="GO:0046417">
    <property type="term" value="P:chorismate metabolic process"/>
    <property type="evidence" value="ECO:0007669"/>
    <property type="project" value="InterPro"/>
</dbReference>
<gene>
    <name evidence="4" type="ORF">GXP67_31915</name>
</gene>
<evidence type="ECO:0000259" key="3">
    <source>
        <dbReference type="PROSITE" id="PS51168"/>
    </source>
</evidence>
<dbReference type="PANTHER" id="PTHR43018:SF1">
    <property type="entry name" value="PROTEIN AROA(G)"/>
    <property type="match status" value="1"/>
</dbReference>
<organism evidence="4 5">
    <name type="scientific">Rhodocytophaga rosea</name>
    <dbReference type="NCBI Taxonomy" id="2704465"/>
    <lineage>
        <taxon>Bacteria</taxon>
        <taxon>Pseudomonadati</taxon>
        <taxon>Bacteroidota</taxon>
        <taxon>Cytophagia</taxon>
        <taxon>Cytophagales</taxon>
        <taxon>Rhodocytophagaceae</taxon>
        <taxon>Rhodocytophaga</taxon>
    </lineage>
</organism>
<dbReference type="RefSeq" id="WP_162446872.1">
    <property type="nucleotide sequence ID" value="NZ_CP048222.1"/>
</dbReference>
<proteinExistence type="predicted"/>
<dbReference type="InterPro" id="IPR052899">
    <property type="entry name" value="Class-I_DAHP_synthase"/>
</dbReference>
<dbReference type="InterPro" id="IPR006218">
    <property type="entry name" value="DAHP1/KDSA"/>
</dbReference>
<evidence type="ECO:0000256" key="1">
    <source>
        <dbReference type="ARBA" id="ARBA00012404"/>
    </source>
</evidence>